<feature type="region of interest" description="Disordered" evidence="1">
    <location>
        <begin position="363"/>
        <end position="430"/>
    </location>
</feature>
<dbReference type="OrthoDB" id="6493944at2759"/>
<keyword evidence="4" id="KW-1185">Reference proteome</keyword>
<evidence type="ECO:0000313" key="4">
    <source>
        <dbReference type="Proteomes" id="UP001153069"/>
    </source>
</evidence>
<evidence type="ECO:0000313" key="3">
    <source>
        <dbReference type="EMBL" id="CAB9514747.1"/>
    </source>
</evidence>
<dbReference type="PROSITE" id="PS51382">
    <property type="entry name" value="SPX"/>
    <property type="match status" value="1"/>
</dbReference>
<evidence type="ECO:0000256" key="1">
    <source>
        <dbReference type="SAM" id="MobiDB-lite"/>
    </source>
</evidence>
<feature type="compositionally biased region" description="Polar residues" evidence="1">
    <location>
        <begin position="69"/>
        <end position="82"/>
    </location>
</feature>
<comment type="caution">
    <text evidence="3">The sequence shown here is derived from an EMBL/GenBank/DDBJ whole genome shotgun (WGS) entry which is preliminary data.</text>
</comment>
<protein>
    <submittedName>
        <fullName evidence="3">SPX domain-containing protein 2</fullName>
    </submittedName>
</protein>
<dbReference type="GO" id="GO:0016036">
    <property type="term" value="P:cellular response to phosphate starvation"/>
    <property type="evidence" value="ECO:0007669"/>
    <property type="project" value="InterPro"/>
</dbReference>
<feature type="domain" description="SPX" evidence="2">
    <location>
        <begin position="1"/>
        <end position="249"/>
    </location>
</feature>
<dbReference type="EMBL" id="CAICTM010000671">
    <property type="protein sequence ID" value="CAB9514747.1"/>
    <property type="molecule type" value="Genomic_DNA"/>
</dbReference>
<accession>A0A9N8E4W9</accession>
<feature type="compositionally biased region" description="Low complexity" evidence="1">
    <location>
        <begin position="390"/>
        <end position="402"/>
    </location>
</feature>
<gene>
    <name evidence="3" type="ORF">SEMRO_672_G184990.1</name>
</gene>
<dbReference type="InterPro" id="IPR004331">
    <property type="entry name" value="SPX_dom"/>
</dbReference>
<dbReference type="PANTHER" id="PTHR45978">
    <property type="entry name" value="SPX DOMAIN-CONTAINING PROTEIN 3"/>
    <property type="match status" value="1"/>
</dbReference>
<dbReference type="AlphaFoldDB" id="A0A9N8E4W9"/>
<reference evidence="3" key="1">
    <citation type="submission" date="2020-06" db="EMBL/GenBank/DDBJ databases">
        <authorList>
            <consortium name="Plant Systems Biology data submission"/>
        </authorList>
    </citation>
    <scope>NUCLEOTIDE SEQUENCE</scope>
    <source>
        <strain evidence="3">D6</strain>
    </source>
</reference>
<dbReference type="Pfam" id="PF03105">
    <property type="entry name" value="SPX"/>
    <property type="match status" value="2"/>
</dbReference>
<name>A0A9N8E4W9_9STRA</name>
<proteinExistence type="predicted"/>
<dbReference type="PANTHER" id="PTHR45978:SF7">
    <property type="entry name" value="SPX DOMAIN-CONTAINING PROTEIN 4"/>
    <property type="match status" value="1"/>
</dbReference>
<dbReference type="InterPro" id="IPR031142">
    <property type="entry name" value="SPX_prot"/>
</dbReference>
<feature type="compositionally biased region" description="Low complexity" evidence="1">
    <location>
        <begin position="47"/>
        <end position="65"/>
    </location>
</feature>
<dbReference type="Proteomes" id="UP001153069">
    <property type="component" value="Unassembled WGS sequence"/>
</dbReference>
<feature type="region of interest" description="Disordered" evidence="1">
    <location>
        <begin position="97"/>
        <end position="140"/>
    </location>
</feature>
<sequence length="430" mass="48082">MKFCKNLQRVVEISDPEWAPYWINYKQLKKLIKGIVSSSSTAITADPATSSNTQSNPSSSNNNDDATTESITQNQDSPGESFQSAVVSAVAVVVEGQQQQQAAADHQSNGDETSERRQADPPPPSPEPTDSHNNNDVTAVLGRSPGEIAFFKLLHTEVKKASHFFEQAQKEYQIREERVRKGMELVKNERAAGDTTEEQWSRVAQSIFRLYRELLLLETFAIMTYCGFSKILKKHDKNTGFSTRDAFMAKVVNQANFTNYPLVLQMINRCEQLYEEASNRLAQEGKESLHEDERLFIHMIHRLNAQVVGVDDARKPAADAKLPAKDPTAKEVTLSPQAFRQLSYTPFVKAAWKAQSLKELVAENDASLDPNNKQREDDSDSDGDGNSKPKAATTTTTTTTTAAKKKKTDQDRKRKPSRKTDPDSKRRKDG</sequence>
<organism evidence="3 4">
    <name type="scientific">Seminavis robusta</name>
    <dbReference type="NCBI Taxonomy" id="568900"/>
    <lineage>
        <taxon>Eukaryota</taxon>
        <taxon>Sar</taxon>
        <taxon>Stramenopiles</taxon>
        <taxon>Ochrophyta</taxon>
        <taxon>Bacillariophyta</taxon>
        <taxon>Bacillariophyceae</taxon>
        <taxon>Bacillariophycidae</taxon>
        <taxon>Naviculales</taxon>
        <taxon>Naviculaceae</taxon>
        <taxon>Seminavis</taxon>
    </lineage>
</organism>
<feature type="compositionally biased region" description="Basic and acidic residues" evidence="1">
    <location>
        <begin position="408"/>
        <end position="430"/>
    </location>
</feature>
<evidence type="ECO:0000259" key="2">
    <source>
        <dbReference type="PROSITE" id="PS51382"/>
    </source>
</evidence>
<feature type="region of interest" description="Disordered" evidence="1">
    <location>
        <begin position="43"/>
        <end position="84"/>
    </location>
</feature>